<dbReference type="Proteomes" id="UP000182427">
    <property type="component" value="Chromosome I"/>
</dbReference>
<keyword evidence="6 10" id="KW-0547">Nucleotide-binding</keyword>
<dbReference type="PANTHER" id="PTHR11895">
    <property type="entry name" value="TRANSAMIDASE"/>
    <property type="match status" value="1"/>
</dbReference>
<gene>
    <name evidence="10" type="primary">gatA</name>
    <name evidence="12" type="ORF">SAMN05444167_0596</name>
</gene>
<sequence length="481" mass="50683">MKTIPEIRAAILSGKTTASAIAADYLSRIRTGDQIAGQEINSFLSLAEERALRQAEHIDELVKTGTKLPPLAGIPIGIKDVLTMVGAPATAGSAILKNYHPPYDATAVAKLDAAGALLLGKLNCDEFAMGGSNENSAYGIVRNPRALDRVPGGSSGGSAAAVAADFCSISLGTDTGGSVRQPAAFCGVVGLLPTYGRISRYGLIAFASSLDRVGPMAHSVEDVATVLGVLAGPDTMDATSSQEPLSDYVAESKKPIAGMTIGVPKEYFAEGLDAEIRAAVEKVIEGLKAQGCTIKQISLPHTEYAVPTYYVLATAEASSNLSRFDGVRYGHRADNVKNLSTLYRESREEGFGAEVKRRILLGTYSLSAGYYDAYYRKAQQVRTLIAQDFVKAFADVDAIVAPMTPTPAWKLGEKTDDPISMYLADIYTVAASLAGICGISVPCGETKDGLPIGVQLLAGHFQEGKLLRVAQAVEDTQKSHA</sequence>
<evidence type="ECO:0000256" key="9">
    <source>
        <dbReference type="ARBA" id="ARBA00047407"/>
    </source>
</evidence>
<evidence type="ECO:0000256" key="10">
    <source>
        <dbReference type="HAMAP-Rule" id="MF_00120"/>
    </source>
</evidence>
<dbReference type="GO" id="GO:0050567">
    <property type="term" value="F:glutaminyl-tRNA synthase (glutamine-hydrolyzing) activity"/>
    <property type="evidence" value="ECO:0007669"/>
    <property type="project" value="UniProtKB-UniRule"/>
</dbReference>
<comment type="subunit">
    <text evidence="2 10">Heterotrimer of A, B and C subunits.</text>
</comment>
<dbReference type="InterPro" id="IPR023631">
    <property type="entry name" value="Amidase_dom"/>
</dbReference>
<proteinExistence type="inferred from homology"/>
<dbReference type="RefSeq" id="WP_083343838.1">
    <property type="nucleotide sequence ID" value="NZ_LT629690.1"/>
</dbReference>
<dbReference type="AlphaFoldDB" id="A0A1G7G859"/>
<evidence type="ECO:0000256" key="3">
    <source>
        <dbReference type="ARBA" id="ARBA00012739"/>
    </source>
</evidence>
<dbReference type="SUPFAM" id="SSF75304">
    <property type="entry name" value="Amidase signature (AS) enzymes"/>
    <property type="match status" value="1"/>
</dbReference>
<feature type="active site" description="Charge relay system" evidence="10">
    <location>
        <position position="154"/>
    </location>
</feature>
<feature type="active site" description="Acyl-ester intermediate" evidence="10">
    <location>
        <position position="178"/>
    </location>
</feature>
<keyword evidence="12" id="KW-0808">Transferase</keyword>
<dbReference type="InterPro" id="IPR020556">
    <property type="entry name" value="Amidase_CS"/>
</dbReference>
<dbReference type="GO" id="GO:0030956">
    <property type="term" value="C:glutamyl-tRNA(Gln) amidotransferase complex"/>
    <property type="evidence" value="ECO:0007669"/>
    <property type="project" value="InterPro"/>
</dbReference>
<evidence type="ECO:0000256" key="7">
    <source>
        <dbReference type="ARBA" id="ARBA00022840"/>
    </source>
</evidence>
<evidence type="ECO:0000259" key="11">
    <source>
        <dbReference type="Pfam" id="PF01425"/>
    </source>
</evidence>
<comment type="function">
    <text evidence="10">Allows the formation of correctly charged Gln-tRNA(Gln) through the transamidation of misacylated Glu-tRNA(Gln) in organisms which lack glutaminyl-tRNA synthetase. The reaction takes place in the presence of glutamine and ATP through an activated gamma-phospho-Glu-tRNA(Gln).</text>
</comment>
<dbReference type="GO" id="GO:0005524">
    <property type="term" value="F:ATP binding"/>
    <property type="evidence" value="ECO:0007669"/>
    <property type="project" value="UniProtKB-KW"/>
</dbReference>
<dbReference type="InterPro" id="IPR000120">
    <property type="entry name" value="Amidase"/>
</dbReference>
<evidence type="ECO:0000256" key="4">
    <source>
        <dbReference type="ARBA" id="ARBA00014428"/>
    </source>
</evidence>
<dbReference type="OrthoDB" id="9811471at2"/>
<feature type="active site" description="Charge relay system" evidence="10">
    <location>
        <position position="79"/>
    </location>
</feature>
<accession>A0A1G7G859</accession>
<dbReference type="Gene3D" id="3.90.1300.10">
    <property type="entry name" value="Amidase signature (AS) domain"/>
    <property type="match status" value="1"/>
</dbReference>
<evidence type="ECO:0000256" key="8">
    <source>
        <dbReference type="ARBA" id="ARBA00022917"/>
    </source>
</evidence>
<keyword evidence="7 10" id="KW-0067">ATP-binding</keyword>
<comment type="catalytic activity">
    <reaction evidence="9 10">
        <text>L-glutamyl-tRNA(Gln) + L-glutamine + ATP + H2O = L-glutaminyl-tRNA(Gln) + L-glutamate + ADP + phosphate + H(+)</text>
        <dbReference type="Rhea" id="RHEA:17521"/>
        <dbReference type="Rhea" id="RHEA-COMP:9681"/>
        <dbReference type="Rhea" id="RHEA-COMP:9684"/>
        <dbReference type="ChEBI" id="CHEBI:15377"/>
        <dbReference type="ChEBI" id="CHEBI:15378"/>
        <dbReference type="ChEBI" id="CHEBI:29985"/>
        <dbReference type="ChEBI" id="CHEBI:30616"/>
        <dbReference type="ChEBI" id="CHEBI:43474"/>
        <dbReference type="ChEBI" id="CHEBI:58359"/>
        <dbReference type="ChEBI" id="CHEBI:78520"/>
        <dbReference type="ChEBI" id="CHEBI:78521"/>
        <dbReference type="ChEBI" id="CHEBI:456216"/>
        <dbReference type="EC" id="6.3.5.7"/>
    </reaction>
</comment>
<dbReference type="HAMAP" id="MF_00120">
    <property type="entry name" value="GatA"/>
    <property type="match status" value="1"/>
</dbReference>
<evidence type="ECO:0000256" key="5">
    <source>
        <dbReference type="ARBA" id="ARBA00022598"/>
    </source>
</evidence>
<comment type="similarity">
    <text evidence="1 10">Belongs to the amidase family. GatA subfamily.</text>
</comment>
<keyword evidence="13" id="KW-1185">Reference proteome</keyword>
<protein>
    <recommendedName>
        <fullName evidence="4 10">Glutamyl-tRNA(Gln) amidotransferase subunit A</fullName>
        <shortName evidence="10">Glu-ADT subunit A</shortName>
        <ecNumber evidence="3 10">6.3.5.7</ecNumber>
    </recommendedName>
</protein>
<organism evidence="12 13">
    <name type="scientific">Terriglobus roseus</name>
    <dbReference type="NCBI Taxonomy" id="392734"/>
    <lineage>
        <taxon>Bacteria</taxon>
        <taxon>Pseudomonadati</taxon>
        <taxon>Acidobacteriota</taxon>
        <taxon>Terriglobia</taxon>
        <taxon>Terriglobales</taxon>
        <taxon>Acidobacteriaceae</taxon>
        <taxon>Terriglobus</taxon>
    </lineage>
</organism>
<evidence type="ECO:0000256" key="6">
    <source>
        <dbReference type="ARBA" id="ARBA00022741"/>
    </source>
</evidence>
<dbReference type="InterPro" id="IPR036928">
    <property type="entry name" value="AS_sf"/>
</dbReference>
<feature type="domain" description="Amidase" evidence="11">
    <location>
        <begin position="36"/>
        <end position="467"/>
    </location>
</feature>
<keyword evidence="8 10" id="KW-0648">Protein biosynthesis</keyword>
<evidence type="ECO:0000256" key="2">
    <source>
        <dbReference type="ARBA" id="ARBA00011123"/>
    </source>
</evidence>
<evidence type="ECO:0000313" key="13">
    <source>
        <dbReference type="Proteomes" id="UP000182427"/>
    </source>
</evidence>
<dbReference type="PROSITE" id="PS00571">
    <property type="entry name" value="AMIDASES"/>
    <property type="match status" value="1"/>
</dbReference>
<name>A0A1G7G859_9BACT</name>
<dbReference type="EC" id="6.3.5.7" evidence="3 10"/>
<evidence type="ECO:0000313" key="12">
    <source>
        <dbReference type="EMBL" id="SDE84255.1"/>
    </source>
</evidence>
<dbReference type="NCBIfam" id="TIGR00132">
    <property type="entry name" value="gatA"/>
    <property type="match status" value="1"/>
</dbReference>
<dbReference type="GO" id="GO:0016740">
    <property type="term" value="F:transferase activity"/>
    <property type="evidence" value="ECO:0007669"/>
    <property type="project" value="UniProtKB-KW"/>
</dbReference>
<dbReference type="PANTHER" id="PTHR11895:SF151">
    <property type="entry name" value="GLUTAMYL-TRNA(GLN) AMIDOTRANSFERASE SUBUNIT A"/>
    <property type="match status" value="1"/>
</dbReference>
<evidence type="ECO:0000256" key="1">
    <source>
        <dbReference type="ARBA" id="ARBA00008069"/>
    </source>
</evidence>
<keyword evidence="5 10" id="KW-0436">Ligase</keyword>
<dbReference type="GO" id="GO:0006412">
    <property type="term" value="P:translation"/>
    <property type="evidence" value="ECO:0007669"/>
    <property type="project" value="UniProtKB-UniRule"/>
</dbReference>
<reference evidence="12 13" key="1">
    <citation type="submission" date="2016-10" db="EMBL/GenBank/DDBJ databases">
        <authorList>
            <person name="de Groot N.N."/>
        </authorList>
    </citation>
    <scope>NUCLEOTIDE SEQUENCE [LARGE SCALE GENOMIC DNA]</scope>
    <source>
        <strain evidence="12 13">GAS232</strain>
    </source>
</reference>
<dbReference type="EMBL" id="LT629690">
    <property type="protein sequence ID" value="SDE84255.1"/>
    <property type="molecule type" value="Genomic_DNA"/>
</dbReference>
<dbReference type="InterPro" id="IPR004412">
    <property type="entry name" value="GatA"/>
</dbReference>
<dbReference type="Pfam" id="PF01425">
    <property type="entry name" value="Amidase"/>
    <property type="match status" value="1"/>
</dbReference>